<dbReference type="Proteomes" id="UP000243459">
    <property type="component" value="Chromosome 7"/>
</dbReference>
<dbReference type="AlphaFoldDB" id="A0A5P1EDE6"/>
<dbReference type="InterPro" id="IPR021916">
    <property type="entry name" value="DUF3527"/>
</dbReference>
<dbReference type="Gramene" id="ONK63916">
    <property type="protein sequence ID" value="ONK63916"/>
    <property type="gene ID" value="A4U43_C07F20240"/>
</dbReference>
<keyword evidence="2" id="KW-1185">Reference proteome</keyword>
<name>A0A5P1EDE6_ASPOF</name>
<accession>A0A5P1EDE6</accession>
<dbReference type="PANTHER" id="PTHR31390">
    <property type="entry name" value="EXPRESSED PROTEIN"/>
    <property type="match status" value="1"/>
</dbReference>
<dbReference type="EMBL" id="CM007387">
    <property type="protein sequence ID" value="ONK63916.1"/>
    <property type="molecule type" value="Genomic_DNA"/>
</dbReference>
<reference evidence="2" key="1">
    <citation type="journal article" date="2017" name="Nat. Commun.">
        <title>The asparagus genome sheds light on the origin and evolution of a young Y chromosome.</title>
        <authorList>
            <person name="Harkess A."/>
            <person name="Zhou J."/>
            <person name="Xu C."/>
            <person name="Bowers J.E."/>
            <person name="Van der Hulst R."/>
            <person name="Ayyampalayam S."/>
            <person name="Mercati F."/>
            <person name="Riccardi P."/>
            <person name="McKain M.R."/>
            <person name="Kakrana A."/>
            <person name="Tang H."/>
            <person name="Ray J."/>
            <person name="Groenendijk J."/>
            <person name="Arikit S."/>
            <person name="Mathioni S.M."/>
            <person name="Nakano M."/>
            <person name="Shan H."/>
            <person name="Telgmann-Rauber A."/>
            <person name="Kanno A."/>
            <person name="Yue Z."/>
            <person name="Chen H."/>
            <person name="Li W."/>
            <person name="Chen Y."/>
            <person name="Xu X."/>
            <person name="Zhang Y."/>
            <person name="Luo S."/>
            <person name="Chen H."/>
            <person name="Gao J."/>
            <person name="Mao Z."/>
            <person name="Pires J.C."/>
            <person name="Luo M."/>
            <person name="Kudrna D."/>
            <person name="Wing R.A."/>
            <person name="Meyers B.C."/>
            <person name="Yi K."/>
            <person name="Kong H."/>
            <person name="Lavrijsen P."/>
            <person name="Sunseri F."/>
            <person name="Falavigna A."/>
            <person name="Ye Y."/>
            <person name="Leebens-Mack J.H."/>
            <person name="Chen G."/>
        </authorList>
    </citation>
    <scope>NUCLEOTIDE SEQUENCE [LARGE SCALE GENOMIC DNA]</scope>
    <source>
        <strain evidence="2">cv. DH0086</strain>
    </source>
</reference>
<protein>
    <submittedName>
        <fullName evidence="1">Uncharacterized protein</fullName>
    </submittedName>
</protein>
<dbReference type="OrthoDB" id="767438at2759"/>
<sequence>MSLVLIIPCLKKEMVLVHWNGSILEDEDEKENGELDSKVSKLKKKHPFILDVRHPFRNNLSIPHYIKFLNVNRNLRWFDTDFVENRNSNHLDFLCRTSSLVNIPINLSPSEMIIDRFGDSRRRRSASDLTDLFELAKRTFMRRSLLKSSIIFQLGKLDGSIRPFRATSFSMNPMKTFEFISSPLSKDPISKVTSPSTEISNSKASEKLLVCRSSKNSTISHQSKPSPNLTVSKGFLHCVWKKDSLNILFKEDNDSGKEYVASFHQIESNDQALDFLYIFHSRSSNKSEEFVGKMKVFSSLILNPNGSKSVETEFVLYGVQDHSSEMQDSTFSAMKNKGLSKVSKILKSSNSLKHKSTSKIVKPSSQLENGFQPNLELAATIVKSSSHFHEKDKETGGWGLKFLKKVAIDPLLNYGNSIDVLIPDGFHGGPITGDSRPSSLIERWRSSGHCDCEGWDIGCPLTVLHDRSSTEAFHKEDSQETKTVNLFIEGTKYSEPHLKMLTTRQDTRTIYFQQTLSSLQAFSVGVAIIHSQTPSLHPNL</sequence>
<gene>
    <name evidence="1" type="ORF">A4U43_C07F20240</name>
</gene>
<dbReference type="PANTHER" id="PTHR31390:SF2">
    <property type="entry name" value="EXPRESSED PROTEIN"/>
    <property type="match status" value="1"/>
</dbReference>
<proteinExistence type="predicted"/>
<organism evidence="1 2">
    <name type="scientific">Asparagus officinalis</name>
    <name type="common">Garden asparagus</name>
    <dbReference type="NCBI Taxonomy" id="4686"/>
    <lineage>
        <taxon>Eukaryota</taxon>
        <taxon>Viridiplantae</taxon>
        <taxon>Streptophyta</taxon>
        <taxon>Embryophyta</taxon>
        <taxon>Tracheophyta</taxon>
        <taxon>Spermatophyta</taxon>
        <taxon>Magnoliopsida</taxon>
        <taxon>Liliopsida</taxon>
        <taxon>Asparagales</taxon>
        <taxon>Asparagaceae</taxon>
        <taxon>Asparagoideae</taxon>
        <taxon>Asparagus</taxon>
    </lineage>
</organism>
<evidence type="ECO:0000313" key="1">
    <source>
        <dbReference type="EMBL" id="ONK63916.1"/>
    </source>
</evidence>
<dbReference type="Pfam" id="PF12043">
    <property type="entry name" value="DUF3527"/>
    <property type="match status" value="1"/>
</dbReference>
<evidence type="ECO:0000313" key="2">
    <source>
        <dbReference type="Proteomes" id="UP000243459"/>
    </source>
</evidence>